<dbReference type="EMBL" id="CP025958">
    <property type="protein sequence ID" value="AWM41708.1"/>
    <property type="molecule type" value="Genomic_DNA"/>
</dbReference>
<evidence type="ECO:0000259" key="1">
    <source>
        <dbReference type="Pfam" id="PF13276"/>
    </source>
</evidence>
<dbReference type="PANTHER" id="PTHR46889:SF4">
    <property type="entry name" value="TRANSPOSASE INSO FOR INSERTION SEQUENCE ELEMENT IS911B-RELATED"/>
    <property type="match status" value="1"/>
</dbReference>
<dbReference type="InterPro" id="IPR025948">
    <property type="entry name" value="HTH-like_dom"/>
</dbReference>
<name>A0A2Z3H7H2_9BACT</name>
<dbReference type="AlphaFoldDB" id="A0A2Z3H7H2"/>
<evidence type="ECO:0000313" key="3">
    <source>
        <dbReference type="Proteomes" id="UP000245802"/>
    </source>
</evidence>
<gene>
    <name evidence="2" type="ORF">C1280_35085</name>
</gene>
<dbReference type="KEGG" id="gog:C1280_35085"/>
<accession>A0A2Z3H7H2</accession>
<reference evidence="2 3" key="1">
    <citation type="submission" date="2018-01" db="EMBL/GenBank/DDBJ databases">
        <title>G. obscuriglobus.</title>
        <authorList>
            <person name="Franke J."/>
            <person name="Blomberg W."/>
            <person name="Selmecki A."/>
        </authorList>
    </citation>
    <scope>NUCLEOTIDE SEQUENCE [LARGE SCALE GENOMIC DNA]</scope>
    <source>
        <strain evidence="2 3">DSM 5831</strain>
    </source>
</reference>
<evidence type="ECO:0000313" key="2">
    <source>
        <dbReference type="EMBL" id="AWM41708.1"/>
    </source>
</evidence>
<feature type="domain" description="HTH-like" evidence="1">
    <location>
        <begin position="27"/>
        <end position="70"/>
    </location>
</feature>
<dbReference type="Proteomes" id="UP000245802">
    <property type="component" value="Chromosome"/>
</dbReference>
<dbReference type="InterPro" id="IPR050900">
    <property type="entry name" value="Transposase_IS3/IS150/IS904"/>
</dbReference>
<dbReference type="PANTHER" id="PTHR46889">
    <property type="entry name" value="TRANSPOSASE INSF FOR INSERTION SEQUENCE IS3B-RELATED"/>
    <property type="match status" value="1"/>
</dbReference>
<sequence length="113" mass="12549">MCRVLGVSRSGFYAWRSREPSAAEVRREELTEEVKAIHAQVKARYGGPRIHAELAANGHACSVNFVARVTRGVSWVPAYWLLAPTSKLVAKSHTPDELVPVLEERLKRAGADR</sequence>
<dbReference type="Pfam" id="PF13276">
    <property type="entry name" value="HTH_21"/>
    <property type="match status" value="1"/>
</dbReference>
<protein>
    <recommendedName>
        <fullName evidence="1">HTH-like domain-containing protein</fullName>
    </recommendedName>
</protein>
<keyword evidence="3" id="KW-1185">Reference proteome</keyword>
<dbReference type="OrthoDB" id="289367at2"/>
<organism evidence="2 3">
    <name type="scientific">Gemmata obscuriglobus</name>
    <dbReference type="NCBI Taxonomy" id="114"/>
    <lineage>
        <taxon>Bacteria</taxon>
        <taxon>Pseudomonadati</taxon>
        <taxon>Planctomycetota</taxon>
        <taxon>Planctomycetia</taxon>
        <taxon>Gemmatales</taxon>
        <taxon>Gemmataceae</taxon>
        <taxon>Gemmata</taxon>
    </lineage>
</organism>
<proteinExistence type="predicted"/>